<dbReference type="EMBL" id="JAVDYG010000001">
    <property type="protein sequence ID" value="MDR7363831.1"/>
    <property type="molecule type" value="Genomic_DNA"/>
</dbReference>
<evidence type="ECO:0000313" key="3">
    <source>
        <dbReference type="Proteomes" id="UP001183648"/>
    </source>
</evidence>
<dbReference type="PANTHER" id="PTHR36151">
    <property type="entry name" value="BLR2777 PROTEIN"/>
    <property type="match status" value="1"/>
</dbReference>
<evidence type="ECO:0000259" key="1">
    <source>
        <dbReference type="Pfam" id="PF09995"/>
    </source>
</evidence>
<feature type="domain" description="ER-bound oxygenase mpaB/mpaB'/Rubber oxygenase catalytic" evidence="1">
    <location>
        <begin position="15"/>
        <end position="251"/>
    </location>
</feature>
<dbReference type="PANTHER" id="PTHR36151:SF3">
    <property type="entry name" value="ER-BOUND OXYGENASE MPAB_MPAB'_RUBBER OXYGENASE CATALYTIC DOMAIN-CONTAINING PROTEIN"/>
    <property type="match status" value="1"/>
</dbReference>
<protein>
    <submittedName>
        <fullName evidence="2">Uncharacterized protein (DUF2236 family)</fullName>
    </submittedName>
</protein>
<dbReference type="Pfam" id="PF09995">
    <property type="entry name" value="MPAB_Lcp_cat"/>
    <property type="match status" value="1"/>
</dbReference>
<dbReference type="InterPro" id="IPR018713">
    <property type="entry name" value="MPAB/Lcp_cat_dom"/>
</dbReference>
<evidence type="ECO:0000313" key="2">
    <source>
        <dbReference type="EMBL" id="MDR7363831.1"/>
    </source>
</evidence>
<comment type="caution">
    <text evidence="2">The sequence shown here is derived from an EMBL/GenBank/DDBJ whole genome shotgun (WGS) entry which is preliminary data.</text>
</comment>
<organism evidence="2 3">
    <name type="scientific">Nocardioides marmoribigeumensis</name>
    <dbReference type="NCBI Taxonomy" id="433649"/>
    <lineage>
        <taxon>Bacteria</taxon>
        <taxon>Bacillati</taxon>
        <taxon>Actinomycetota</taxon>
        <taxon>Actinomycetes</taxon>
        <taxon>Propionibacteriales</taxon>
        <taxon>Nocardioidaceae</taxon>
        <taxon>Nocardioides</taxon>
    </lineage>
</organism>
<proteinExistence type="predicted"/>
<gene>
    <name evidence="2" type="ORF">J2S63_003384</name>
</gene>
<keyword evidence="3" id="KW-1185">Reference proteome</keyword>
<dbReference type="Proteomes" id="UP001183648">
    <property type="component" value="Unassembled WGS sequence"/>
</dbReference>
<name>A0ABU2BZJ5_9ACTN</name>
<sequence length="309" mass="34877">MSQPFGPGSVLYESYGDRLGFLCAGTTGLLQLMYPALGRGVEEHSAFYDEPLDRLLRSVPQIVSIIYDGDLHPEQARRVRDFHRDIRGEMPASHGGARYHALDPETFFWAHATFVDVAFRVDDLYGGRSMDHARRSAYYLETLEWWRAYGLTMRVAPPTYDAFVEYWDHHVEHVLELTPAAQGLVDFMNRPWSMRQDHLPRALWVAATRVGGIPARDVAVGALPPRARELCGFTWTPAQRAGFEAFRKVVTRTWPHLPERVRLLPAARAAYRRRGRTGLDAAWARLGLGEGPSVAARRDQVQVAVGPEA</sequence>
<reference evidence="2 3" key="1">
    <citation type="submission" date="2023-07" db="EMBL/GenBank/DDBJ databases">
        <title>Sequencing the genomes of 1000 actinobacteria strains.</title>
        <authorList>
            <person name="Klenk H.-P."/>
        </authorList>
    </citation>
    <scope>NUCLEOTIDE SEQUENCE [LARGE SCALE GENOMIC DNA]</scope>
    <source>
        <strain evidence="2 3">DSM 19426</strain>
    </source>
</reference>
<dbReference type="RefSeq" id="WP_310304697.1">
    <property type="nucleotide sequence ID" value="NZ_BAAAPS010000005.1"/>
</dbReference>
<accession>A0ABU2BZJ5</accession>